<organism evidence="2 3">
    <name type="scientific">Aspergillus oryzae</name>
    <name type="common">Yellow koji mold</name>
    <dbReference type="NCBI Taxonomy" id="5062"/>
    <lineage>
        <taxon>Eukaryota</taxon>
        <taxon>Fungi</taxon>
        <taxon>Dikarya</taxon>
        <taxon>Ascomycota</taxon>
        <taxon>Pezizomycotina</taxon>
        <taxon>Eurotiomycetes</taxon>
        <taxon>Eurotiomycetidae</taxon>
        <taxon>Eurotiales</taxon>
        <taxon>Aspergillaceae</taxon>
        <taxon>Aspergillus</taxon>
        <taxon>Aspergillus subgen. Circumdati</taxon>
    </lineage>
</organism>
<keyword evidence="1" id="KW-0732">Signal</keyword>
<evidence type="ECO:0000313" key="2">
    <source>
        <dbReference type="EMBL" id="GMG32387.1"/>
    </source>
</evidence>
<protein>
    <submittedName>
        <fullName evidence="2">Unnamed protein product</fullName>
    </submittedName>
</protein>
<gene>
    <name evidence="2" type="ORF">Aory04_000812300</name>
</gene>
<accession>A0AAN4YRE0</accession>
<dbReference type="Proteomes" id="UP001165205">
    <property type="component" value="Unassembled WGS sequence"/>
</dbReference>
<comment type="caution">
    <text evidence="2">The sequence shown here is derived from an EMBL/GenBank/DDBJ whole genome shotgun (WGS) entry which is preliminary data.</text>
</comment>
<evidence type="ECO:0000256" key="1">
    <source>
        <dbReference type="SAM" id="SignalP"/>
    </source>
</evidence>
<evidence type="ECO:0000313" key="3">
    <source>
        <dbReference type="Proteomes" id="UP001165205"/>
    </source>
</evidence>
<dbReference type="EMBL" id="BSYA01000100">
    <property type="protein sequence ID" value="GMG32387.1"/>
    <property type="molecule type" value="Genomic_DNA"/>
</dbReference>
<name>A0AAN4YRE0_ASPOZ</name>
<feature type="chain" id="PRO_5042998618" evidence="1">
    <location>
        <begin position="19"/>
        <end position="149"/>
    </location>
</feature>
<proteinExistence type="predicted"/>
<dbReference type="AlphaFoldDB" id="A0AAN4YRE0"/>
<reference evidence="2" key="1">
    <citation type="submission" date="2023-04" db="EMBL/GenBank/DDBJ databases">
        <title>Aspergillus oryzae NBRC 4228.</title>
        <authorList>
            <person name="Ichikawa N."/>
            <person name="Sato H."/>
            <person name="Tonouchi N."/>
        </authorList>
    </citation>
    <scope>NUCLEOTIDE SEQUENCE</scope>
    <source>
        <strain evidence="2">NBRC 4228</strain>
    </source>
</reference>
<feature type="signal peptide" evidence="1">
    <location>
        <begin position="1"/>
        <end position="18"/>
    </location>
</feature>
<sequence length="149" mass="16122">MRFTTVFAMLAAAMGVVAEEAINIKICNGINEAGDYNLNGTPVSNNVRSFTIPSGYRCRFWSYVFPAYVLVGRSWLTCAFSVGPLHAMAAVLAMSRALAATRTATPRSTLSSVTPTRPKVDLGFLNVTCHTLLFTWMVGVVRPVATGRL</sequence>